<comment type="caution">
    <text evidence="2">The sequence shown here is derived from an EMBL/GenBank/DDBJ whole genome shotgun (WGS) entry which is preliminary data.</text>
</comment>
<protein>
    <recommendedName>
        <fullName evidence="4">DUF3307 domain-containing protein</fullName>
    </recommendedName>
</protein>
<proteinExistence type="predicted"/>
<dbReference type="InterPro" id="IPR021737">
    <property type="entry name" value="Phage_phiKZ_Orf197"/>
</dbReference>
<dbReference type="Pfam" id="PF11750">
    <property type="entry name" value="DUF3307"/>
    <property type="match status" value="1"/>
</dbReference>
<feature type="transmembrane region" description="Helical" evidence="1">
    <location>
        <begin position="44"/>
        <end position="66"/>
    </location>
</feature>
<reference evidence="2 3" key="1">
    <citation type="submission" date="2022-06" db="EMBL/GenBank/DDBJ databases">
        <title>Genomic Encyclopedia of Archaeal and Bacterial Type Strains, Phase II (KMG-II): from individual species to whole genera.</title>
        <authorList>
            <person name="Goeker M."/>
        </authorList>
    </citation>
    <scope>NUCLEOTIDE SEQUENCE [LARGE SCALE GENOMIC DNA]</scope>
    <source>
        <strain evidence="2 3">DSM 44255</strain>
    </source>
</reference>
<evidence type="ECO:0008006" key="4">
    <source>
        <dbReference type="Google" id="ProtNLM"/>
    </source>
</evidence>
<sequence length="151" mass="16355">MSAAAVTFAVVLPGLLVAHHVGDHWVQTDYQAANKGRRDRRGRVACLAHVASYTGVTAVTVALLWWRLGLPVSVLGFVLGQLVSAVTHYWADRRFTLAWLIRVTGRARFAGMGTPRVGCDDNPCLGTGAYALDQSWHQAWLFVAALLTAGL</sequence>
<organism evidence="2 3">
    <name type="scientific">Actinokineospora diospyrosa</name>
    <dbReference type="NCBI Taxonomy" id="103728"/>
    <lineage>
        <taxon>Bacteria</taxon>
        <taxon>Bacillati</taxon>
        <taxon>Actinomycetota</taxon>
        <taxon>Actinomycetes</taxon>
        <taxon>Pseudonocardiales</taxon>
        <taxon>Pseudonocardiaceae</taxon>
        <taxon>Actinokineospora</taxon>
    </lineage>
</organism>
<dbReference type="Proteomes" id="UP001205185">
    <property type="component" value="Unassembled WGS sequence"/>
</dbReference>
<keyword evidence="1" id="KW-0472">Membrane</keyword>
<keyword evidence="3" id="KW-1185">Reference proteome</keyword>
<accession>A0ABT1I6A9</accession>
<evidence type="ECO:0000313" key="2">
    <source>
        <dbReference type="EMBL" id="MCP2268170.1"/>
    </source>
</evidence>
<gene>
    <name evidence="2" type="ORF">LV75_000656</name>
</gene>
<keyword evidence="1" id="KW-0812">Transmembrane</keyword>
<feature type="transmembrane region" description="Helical" evidence="1">
    <location>
        <begin position="72"/>
        <end position="91"/>
    </location>
</feature>
<dbReference type="EMBL" id="JAMTCO010000002">
    <property type="protein sequence ID" value="MCP2268170.1"/>
    <property type="molecule type" value="Genomic_DNA"/>
</dbReference>
<keyword evidence="1" id="KW-1133">Transmembrane helix</keyword>
<evidence type="ECO:0000256" key="1">
    <source>
        <dbReference type="SAM" id="Phobius"/>
    </source>
</evidence>
<evidence type="ECO:0000313" key="3">
    <source>
        <dbReference type="Proteomes" id="UP001205185"/>
    </source>
</evidence>
<name>A0ABT1I6A9_9PSEU</name>